<dbReference type="HOGENOM" id="CLU_067676_4_1_7"/>
<evidence type="ECO:0000313" key="5">
    <source>
        <dbReference type="Proteomes" id="UP000009071"/>
    </source>
</evidence>
<sequence length="198" mass="20835">MFHGLTPAMLARMAELEAMDAADRTDGTPHGQRLRQVPPETGRYLAILAASAPAGRLIEVGTSAGYSALWLSLACRERGDTLLSIDRDPDKLELARQTLEITDSSELVCLAEGDALEIVAGLDGVAFAFVDANRDVLAPCLELLASRLVPGGIVAADNVISHAAEIPGVVEAVLADPRFDAVIVPIGSGVLTARRTRV</sequence>
<dbReference type="PANTHER" id="PTHR43167:SF1">
    <property type="entry name" value="PUTATIVE (AFU_ORTHOLOGUE AFUA_6G01830)-RELATED"/>
    <property type="match status" value="1"/>
</dbReference>
<dbReference type="PANTHER" id="PTHR43167">
    <property type="entry name" value="PUTATIVE (AFU_ORTHOLOGUE AFUA_6G01830)-RELATED"/>
    <property type="match status" value="1"/>
</dbReference>
<dbReference type="InterPro" id="IPR029063">
    <property type="entry name" value="SAM-dependent_MTases_sf"/>
</dbReference>
<evidence type="ECO:0000256" key="2">
    <source>
        <dbReference type="ARBA" id="ARBA00022679"/>
    </source>
</evidence>
<dbReference type="OrthoDB" id="9811000at2"/>
<evidence type="ECO:0000256" key="1">
    <source>
        <dbReference type="ARBA" id="ARBA00022603"/>
    </source>
</evidence>
<evidence type="ECO:0000256" key="3">
    <source>
        <dbReference type="ARBA" id="ARBA00022691"/>
    </source>
</evidence>
<accession>C4XUG5</accession>
<proteinExistence type="predicted"/>
<name>C4XUG5_SOLM1</name>
<dbReference type="Proteomes" id="UP000009071">
    <property type="component" value="Chromosome"/>
</dbReference>
<dbReference type="GO" id="GO:0032259">
    <property type="term" value="P:methylation"/>
    <property type="evidence" value="ECO:0007669"/>
    <property type="project" value="UniProtKB-KW"/>
</dbReference>
<dbReference type="STRING" id="573370.DMR_26910"/>
<keyword evidence="5" id="KW-1185">Reference proteome</keyword>
<dbReference type="AlphaFoldDB" id="C4XUG5"/>
<dbReference type="InterPro" id="IPR002935">
    <property type="entry name" value="SAM_O-MeTrfase"/>
</dbReference>
<dbReference type="Gene3D" id="3.40.50.150">
    <property type="entry name" value="Vaccinia Virus protein VP39"/>
    <property type="match status" value="1"/>
</dbReference>
<organism evidence="4 5">
    <name type="scientific">Solidesulfovibrio magneticus (strain ATCC 700980 / DSM 13731 / RS-1)</name>
    <name type="common">Desulfovibrio magneticus</name>
    <dbReference type="NCBI Taxonomy" id="573370"/>
    <lineage>
        <taxon>Bacteria</taxon>
        <taxon>Pseudomonadati</taxon>
        <taxon>Thermodesulfobacteriota</taxon>
        <taxon>Desulfovibrionia</taxon>
        <taxon>Desulfovibrionales</taxon>
        <taxon>Desulfovibrionaceae</taxon>
        <taxon>Solidesulfovibrio</taxon>
    </lineage>
</organism>
<evidence type="ECO:0008006" key="6">
    <source>
        <dbReference type="Google" id="ProtNLM"/>
    </source>
</evidence>
<evidence type="ECO:0000313" key="4">
    <source>
        <dbReference type="EMBL" id="BAH76182.1"/>
    </source>
</evidence>
<dbReference type="Pfam" id="PF01596">
    <property type="entry name" value="Methyltransf_3"/>
    <property type="match status" value="1"/>
</dbReference>
<dbReference type="KEGG" id="dma:DMR_26910"/>
<dbReference type="EMBL" id="AP010904">
    <property type="protein sequence ID" value="BAH76182.1"/>
    <property type="molecule type" value="Genomic_DNA"/>
</dbReference>
<keyword evidence="2" id="KW-0808">Transferase</keyword>
<protein>
    <recommendedName>
        <fullName evidence="6">O-methyltransferase</fullName>
    </recommendedName>
</protein>
<keyword evidence="1" id="KW-0489">Methyltransferase</keyword>
<dbReference type="eggNOG" id="COG4122">
    <property type="taxonomic scope" value="Bacteria"/>
</dbReference>
<keyword evidence="3" id="KW-0949">S-adenosyl-L-methionine</keyword>
<dbReference type="GO" id="GO:0008171">
    <property type="term" value="F:O-methyltransferase activity"/>
    <property type="evidence" value="ECO:0007669"/>
    <property type="project" value="InterPro"/>
</dbReference>
<reference evidence="4 5" key="1">
    <citation type="journal article" date="2009" name="Genome Res.">
        <title>Whole genome sequence of Desulfovibrio magneticus strain RS-1 revealed common gene clusters in magnetotactic bacteria.</title>
        <authorList>
            <person name="Nakazawa H."/>
            <person name="Arakaki A."/>
            <person name="Narita-Yamada S."/>
            <person name="Yashiro I."/>
            <person name="Jinno K."/>
            <person name="Aoki N."/>
            <person name="Tsuruyama A."/>
            <person name="Okamura Y."/>
            <person name="Tanikawa S."/>
            <person name="Fujita N."/>
            <person name="Takeyama H."/>
            <person name="Matsunaga T."/>
        </authorList>
    </citation>
    <scope>NUCLEOTIDE SEQUENCE [LARGE SCALE GENOMIC DNA]</scope>
    <source>
        <strain evidence="5">ATCC 700980 / DSM 13731 / RS-1</strain>
    </source>
</reference>
<dbReference type="PROSITE" id="PS51682">
    <property type="entry name" value="SAM_OMT_I"/>
    <property type="match status" value="1"/>
</dbReference>
<gene>
    <name evidence="4" type="ordered locus">DMR_26910</name>
</gene>
<dbReference type="RefSeq" id="WP_015861356.1">
    <property type="nucleotide sequence ID" value="NC_012796.1"/>
</dbReference>
<dbReference type="SUPFAM" id="SSF53335">
    <property type="entry name" value="S-adenosyl-L-methionine-dependent methyltransferases"/>
    <property type="match status" value="1"/>
</dbReference>